<dbReference type="InterPro" id="IPR001544">
    <property type="entry name" value="Aminotrans_IV"/>
</dbReference>
<protein>
    <submittedName>
        <fullName evidence="7">Branched-chain-amino-acid aminotransferase</fullName>
    </submittedName>
</protein>
<comment type="cofactor">
    <cofactor evidence="1">
        <name>pyridoxal 5'-phosphate</name>
        <dbReference type="ChEBI" id="CHEBI:597326"/>
    </cofactor>
</comment>
<dbReference type="Proteomes" id="UP000247409">
    <property type="component" value="Unassembled WGS sequence"/>
</dbReference>
<keyword evidence="5" id="KW-0663">Pyridoxal phosphate</keyword>
<dbReference type="NCBIfam" id="TIGR01123">
    <property type="entry name" value="ilvE_II"/>
    <property type="match status" value="1"/>
</dbReference>
<dbReference type="InterPro" id="IPR005786">
    <property type="entry name" value="B_amino_transII"/>
</dbReference>
<keyword evidence="4 7" id="KW-0808">Transferase</keyword>
<dbReference type="GO" id="GO:0009081">
    <property type="term" value="P:branched-chain amino acid metabolic process"/>
    <property type="evidence" value="ECO:0007669"/>
    <property type="project" value="InterPro"/>
</dbReference>
<evidence type="ECO:0000256" key="4">
    <source>
        <dbReference type="ARBA" id="ARBA00022679"/>
    </source>
</evidence>
<organism evidence="7 8">
    <name type="scientific">Gracilariopsis chorda</name>
    <dbReference type="NCBI Taxonomy" id="448386"/>
    <lineage>
        <taxon>Eukaryota</taxon>
        <taxon>Rhodophyta</taxon>
        <taxon>Florideophyceae</taxon>
        <taxon>Rhodymeniophycidae</taxon>
        <taxon>Gracilariales</taxon>
        <taxon>Gracilariaceae</taxon>
        <taxon>Gracilariopsis</taxon>
    </lineage>
</organism>
<evidence type="ECO:0000256" key="2">
    <source>
        <dbReference type="ARBA" id="ARBA00009320"/>
    </source>
</evidence>
<evidence type="ECO:0000256" key="3">
    <source>
        <dbReference type="ARBA" id="ARBA00022576"/>
    </source>
</evidence>
<gene>
    <name evidence="7" type="ORF">BWQ96_04547</name>
</gene>
<dbReference type="PANTHER" id="PTHR42825:SF2">
    <property type="entry name" value="BRANCHED-CHAIN-AMINO-ACID AMINOTRANSFERASE 3, CHLOROPLASTIC-RELATED"/>
    <property type="match status" value="1"/>
</dbReference>
<evidence type="ECO:0000313" key="8">
    <source>
        <dbReference type="Proteomes" id="UP000247409"/>
    </source>
</evidence>
<proteinExistence type="inferred from homology"/>
<evidence type="ECO:0000256" key="6">
    <source>
        <dbReference type="PIRSR" id="PIRSR006468-1"/>
    </source>
</evidence>
<sequence length="400" mass="44506">MAFVSPMAVRQSTFTSGVQHCCDLTNRHAAQRTPSTTATAPKTGRAFSQPRMVQYEVRRTVPKIDWNNLGFQYIQTACHVQSVWKDGEWSALQRVDEPYVRMHIANTALHYGQSCFEGLKAFRGRDGRVRIFRADENAKRMSSSAARLVIPNVPEQLFLEAVHTAVRENEQFVPPYGTGGSLYIRPILFGSGAKIGLQSSDEFTLLVMVVPVGDYYKGGLSPVTAIVMEDYDRAAPKGVGHVKVAGNYAADLLPNMMGKSAGYPINLYLDAQNRRTIEEFGTSNFFALKGNTYVTPNSRSVLPSITNKTLIQLARDDGMMVEEREVDIDELETFDEVGACGTAVVITAVTRVVRGSKLYEIGDEPDRVGERLHSLYRKVRAIQYGEAEDRHGWAQELLLL</sequence>
<keyword evidence="8" id="KW-1185">Reference proteome</keyword>
<accession>A0A2V3IU60</accession>
<evidence type="ECO:0000256" key="1">
    <source>
        <dbReference type="ARBA" id="ARBA00001933"/>
    </source>
</evidence>
<dbReference type="OrthoDB" id="409992at2759"/>
<comment type="similarity">
    <text evidence="2">Belongs to the class-IV pyridoxal-phosphate-dependent aminotransferase family.</text>
</comment>
<dbReference type="SUPFAM" id="SSF56752">
    <property type="entry name" value="D-aminoacid aminotransferase-like PLP-dependent enzymes"/>
    <property type="match status" value="1"/>
</dbReference>
<dbReference type="Gene3D" id="3.30.470.10">
    <property type="match status" value="1"/>
</dbReference>
<dbReference type="InterPro" id="IPR036038">
    <property type="entry name" value="Aminotransferase-like"/>
</dbReference>
<dbReference type="Gene3D" id="3.20.10.10">
    <property type="entry name" value="D-amino Acid Aminotransferase, subunit A, domain 2"/>
    <property type="match status" value="1"/>
</dbReference>
<feature type="modified residue" description="N6-(pyridoxal phosphate)lysine" evidence="6">
    <location>
        <position position="243"/>
    </location>
</feature>
<dbReference type="PANTHER" id="PTHR42825">
    <property type="entry name" value="AMINO ACID AMINOTRANSFERASE"/>
    <property type="match status" value="1"/>
</dbReference>
<dbReference type="Pfam" id="PF01063">
    <property type="entry name" value="Aminotran_4"/>
    <property type="match status" value="1"/>
</dbReference>
<dbReference type="GO" id="GO:0004084">
    <property type="term" value="F:branched-chain-amino-acid transaminase activity"/>
    <property type="evidence" value="ECO:0007669"/>
    <property type="project" value="InterPro"/>
</dbReference>
<evidence type="ECO:0000256" key="5">
    <source>
        <dbReference type="ARBA" id="ARBA00022898"/>
    </source>
</evidence>
<dbReference type="InterPro" id="IPR033939">
    <property type="entry name" value="BCAT_family"/>
</dbReference>
<name>A0A2V3IU60_9FLOR</name>
<dbReference type="EMBL" id="NBIV01000055">
    <property type="protein sequence ID" value="PXF45643.1"/>
    <property type="molecule type" value="Genomic_DNA"/>
</dbReference>
<dbReference type="CDD" id="cd01557">
    <property type="entry name" value="BCAT_beta_family"/>
    <property type="match status" value="1"/>
</dbReference>
<dbReference type="AlphaFoldDB" id="A0A2V3IU60"/>
<evidence type="ECO:0000313" key="7">
    <source>
        <dbReference type="EMBL" id="PXF45643.1"/>
    </source>
</evidence>
<dbReference type="InterPro" id="IPR043132">
    <property type="entry name" value="BCAT-like_C"/>
</dbReference>
<dbReference type="FunFam" id="3.30.470.10:FF:000004">
    <property type="entry name" value="Branched-chain-amino-acid aminotransferase"/>
    <property type="match status" value="1"/>
</dbReference>
<dbReference type="InterPro" id="IPR043131">
    <property type="entry name" value="BCAT-like_N"/>
</dbReference>
<dbReference type="STRING" id="448386.A0A2V3IU60"/>
<reference evidence="7 8" key="1">
    <citation type="journal article" date="2018" name="Mol. Biol. Evol.">
        <title>Analysis of the draft genome of the red seaweed Gracilariopsis chorda provides insights into genome size evolution in Rhodophyta.</title>
        <authorList>
            <person name="Lee J."/>
            <person name="Yang E.C."/>
            <person name="Graf L."/>
            <person name="Yang J.H."/>
            <person name="Qiu H."/>
            <person name="Zel Zion U."/>
            <person name="Chan C.X."/>
            <person name="Stephens T.G."/>
            <person name="Weber A.P.M."/>
            <person name="Boo G.H."/>
            <person name="Boo S.M."/>
            <person name="Kim K.M."/>
            <person name="Shin Y."/>
            <person name="Jung M."/>
            <person name="Lee S.J."/>
            <person name="Yim H.S."/>
            <person name="Lee J.H."/>
            <person name="Bhattacharya D."/>
            <person name="Yoon H.S."/>
        </authorList>
    </citation>
    <scope>NUCLEOTIDE SEQUENCE [LARGE SCALE GENOMIC DNA]</scope>
    <source>
        <strain evidence="7 8">SKKU-2015</strain>
        <tissue evidence="7">Whole body</tissue>
    </source>
</reference>
<keyword evidence="3 7" id="KW-0032">Aminotransferase</keyword>
<dbReference type="NCBIfam" id="NF009897">
    <property type="entry name" value="PRK13357.1"/>
    <property type="match status" value="1"/>
</dbReference>
<comment type="caution">
    <text evidence="7">The sequence shown here is derived from an EMBL/GenBank/DDBJ whole genome shotgun (WGS) entry which is preliminary data.</text>
</comment>
<dbReference type="PIRSF" id="PIRSF006468">
    <property type="entry name" value="BCAT1"/>
    <property type="match status" value="1"/>
</dbReference>